<dbReference type="GO" id="GO:0009986">
    <property type="term" value="C:cell surface"/>
    <property type="evidence" value="ECO:0007669"/>
    <property type="project" value="TreeGrafter"/>
</dbReference>
<dbReference type="AlphaFoldDB" id="A0A8S4AUE3"/>
<dbReference type="Gene3D" id="1.10.150.510">
    <property type="entry name" value="Receptor activity modifying family"/>
    <property type="match status" value="1"/>
</dbReference>
<organism evidence="12 13">
    <name type="scientific">Menidia menidia</name>
    <name type="common">Atlantic silverside</name>
    <dbReference type="NCBI Taxonomy" id="238744"/>
    <lineage>
        <taxon>Eukaryota</taxon>
        <taxon>Metazoa</taxon>
        <taxon>Chordata</taxon>
        <taxon>Craniata</taxon>
        <taxon>Vertebrata</taxon>
        <taxon>Euteleostomi</taxon>
        <taxon>Actinopterygii</taxon>
        <taxon>Neopterygii</taxon>
        <taxon>Teleostei</taxon>
        <taxon>Neoteleostei</taxon>
        <taxon>Acanthomorphata</taxon>
        <taxon>Ovalentaria</taxon>
        <taxon>Atherinomorphae</taxon>
        <taxon>Atheriniformes</taxon>
        <taxon>Atherinopsidae</taxon>
        <taxon>Menidiinae</taxon>
        <taxon>Menidia</taxon>
    </lineage>
</organism>
<keyword evidence="8 11" id="KW-0472">Membrane</keyword>
<dbReference type="InterPro" id="IPR038126">
    <property type="entry name" value="RAMP_sf"/>
</dbReference>
<accession>A0A8S4AUE3</accession>
<evidence type="ECO:0000256" key="4">
    <source>
        <dbReference type="ARBA" id="ARBA00022475"/>
    </source>
</evidence>
<keyword evidence="4" id="KW-1003">Cell membrane</keyword>
<dbReference type="Proteomes" id="UP000677803">
    <property type="component" value="Unassembled WGS sequence"/>
</dbReference>
<dbReference type="Pfam" id="PF04901">
    <property type="entry name" value="RAMP"/>
    <property type="match status" value="1"/>
</dbReference>
<keyword evidence="3" id="KW-0813">Transport</keyword>
<dbReference type="GO" id="GO:0006886">
    <property type="term" value="P:intracellular protein transport"/>
    <property type="evidence" value="ECO:0007669"/>
    <property type="project" value="InterPro"/>
</dbReference>
<keyword evidence="7 11" id="KW-1133">Transmembrane helix</keyword>
<evidence type="ECO:0000256" key="10">
    <source>
        <dbReference type="ARBA" id="ARBA00023170"/>
    </source>
</evidence>
<comment type="subcellular location">
    <subcellularLocation>
        <location evidence="1">Cell membrane</location>
        <topology evidence="1">Single-pass type I membrane protein</topology>
    </subcellularLocation>
</comment>
<dbReference type="PANTHER" id="PTHR14076:SF9">
    <property type="entry name" value="RECEPTOR ACTIVITY-MODIFYING PROTEIN 2"/>
    <property type="match status" value="1"/>
</dbReference>
<dbReference type="PANTHER" id="PTHR14076">
    <property type="entry name" value="RECEPTOR ACTIVITY MODIFYING PROTEIN RAMP"/>
    <property type="match status" value="1"/>
</dbReference>
<dbReference type="GO" id="GO:0006816">
    <property type="term" value="P:calcium ion transport"/>
    <property type="evidence" value="ECO:0007669"/>
    <property type="project" value="TreeGrafter"/>
</dbReference>
<evidence type="ECO:0000256" key="2">
    <source>
        <dbReference type="ARBA" id="ARBA00007087"/>
    </source>
</evidence>
<dbReference type="InterPro" id="IPR006985">
    <property type="entry name" value="RAMP"/>
</dbReference>
<keyword evidence="6" id="KW-0732">Signal</keyword>
<reference evidence="12" key="1">
    <citation type="submission" date="2021-05" db="EMBL/GenBank/DDBJ databases">
        <authorList>
            <person name="Tigano A."/>
        </authorList>
    </citation>
    <scope>NUCLEOTIDE SEQUENCE</scope>
</reference>
<comment type="caution">
    <text evidence="12">The sequence shown here is derived from an EMBL/GenBank/DDBJ whole genome shotgun (WGS) entry which is preliminary data.</text>
</comment>
<dbReference type="GO" id="GO:0031623">
    <property type="term" value="P:receptor internalization"/>
    <property type="evidence" value="ECO:0007669"/>
    <property type="project" value="TreeGrafter"/>
</dbReference>
<dbReference type="GO" id="GO:0008277">
    <property type="term" value="P:regulation of G protein-coupled receptor signaling pathway"/>
    <property type="evidence" value="ECO:0007669"/>
    <property type="project" value="InterPro"/>
</dbReference>
<evidence type="ECO:0000256" key="1">
    <source>
        <dbReference type="ARBA" id="ARBA00004251"/>
    </source>
</evidence>
<feature type="transmembrane region" description="Helical" evidence="11">
    <location>
        <begin position="89"/>
        <end position="109"/>
    </location>
</feature>
<dbReference type="EMBL" id="CAJRST010007491">
    <property type="protein sequence ID" value="CAG5896317.1"/>
    <property type="molecule type" value="Genomic_DNA"/>
</dbReference>
<keyword evidence="13" id="KW-1185">Reference proteome</keyword>
<evidence type="ECO:0000256" key="8">
    <source>
        <dbReference type="ARBA" id="ARBA00023136"/>
    </source>
</evidence>
<dbReference type="GO" id="GO:0032870">
    <property type="term" value="P:cellular response to hormone stimulus"/>
    <property type="evidence" value="ECO:0007669"/>
    <property type="project" value="TreeGrafter"/>
</dbReference>
<evidence type="ECO:0000256" key="9">
    <source>
        <dbReference type="ARBA" id="ARBA00023157"/>
    </source>
</evidence>
<proteinExistence type="inferred from homology"/>
<dbReference type="GO" id="GO:0005886">
    <property type="term" value="C:plasma membrane"/>
    <property type="evidence" value="ECO:0007669"/>
    <property type="project" value="UniProtKB-SubCell"/>
</dbReference>
<dbReference type="GO" id="GO:0043235">
    <property type="term" value="C:receptor complex"/>
    <property type="evidence" value="ECO:0007669"/>
    <property type="project" value="TreeGrafter"/>
</dbReference>
<evidence type="ECO:0000313" key="12">
    <source>
        <dbReference type="EMBL" id="CAG5896317.1"/>
    </source>
</evidence>
<dbReference type="OrthoDB" id="9416539at2759"/>
<dbReference type="GO" id="GO:0015026">
    <property type="term" value="F:coreceptor activity"/>
    <property type="evidence" value="ECO:0007669"/>
    <property type="project" value="InterPro"/>
</dbReference>
<name>A0A8S4AUE3_9TELE</name>
<keyword evidence="5 11" id="KW-0812">Transmembrane</keyword>
<comment type="similarity">
    <text evidence="2">Belongs to the RAMP family.</text>
</comment>
<dbReference type="GO" id="GO:0072659">
    <property type="term" value="P:protein localization to plasma membrane"/>
    <property type="evidence" value="ECO:0007669"/>
    <property type="project" value="TreeGrafter"/>
</dbReference>
<dbReference type="GO" id="GO:0001525">
    <property type="term" value="P:angiogenesis"/>
    <property type="evidence" value="ECO:0007669"/>
    <property type="project" value="TreeGrafter"/>
</dbReference>
<evidence type="ECO:0000256" key="6">
    <source>
        <dbReference type="ARBA" id="ARBA00022729"/>
    </source>
</evidence>
<evidence type="ECO:0000256" key="11">
    <source>
        <dbReference type="SAM" id="Phobius"/>
    </source>
</evidence>
<evidence type="ECO:0000256" key="7">
    <source>
        <dbReference type="ARBA" id="ARBA00022989"/>
    </source>
</evidence>
<evidence type="ECO:0000313" key="13">
    <source>
        <dbReference type="Proteomes" id="UP000677803"/>
    </source>
</evidence>
<dbReference type="GO" id="GO:0007186">
    <property type="term" value="P:G protein-coupled receptor signaling pathway"/>
    <property type="evidence" value="ECO:0007669"/>
    <property type="project" value="TreeGrafter"/>
</dbReference>
<sequence>MLVHLNRIHCGEPFFAKMAAAGAASWCRLGAVIRPYHELTECLEQVAEVVGCFFPNPDVQDFFLEVHSTFFSNCSRGEENPFEDAPLGLVVWLTAVPVGLIPALVYLVVWRS</sequence>
<evidence type="ECO:0000256" key="3">
    <source>
        <dbReference type="ARBA" id="ARBA00022448"/>
    </source>
</evidence>
<evidence type="ECO:0000256" key="5">
    <source>
        <dbReference type="ARBA" id="ARBA00022692"/>
    </source>
</evidence>
<keyword evidence="10" id="KW-0675">Receptor</keyword>
<keyword evidence="9" id="KW-1015">Disulfide bond</keyword>
<gene>
    <name evidence="12" type="ORF">MMEN_LOCUS7372</name>
</gene>
<protein>
    <submittedName>
        <fullName evidence="12">(Atlantic silverside) hypothetical protein</fullName>
    </submittedName>
</protein>